<keyword evidence="2" id="KW-1185">Reference proteome</keyword>
<evidence type="ECO:0000313" key="2">
    <source>
        <dbReference type="Proteomes" id="UP000586067"/>
    </source>
</evidence>
<protein>
    <submittedName>
        <fullName evidence="1">DUF2442 domain-containing protein</fullName>
    </submittedName>
</protein>
<dbReference type="Pfam" id="PF10387">
    <property type="entry name" value="DUF2442"/>
    <property type="match status" value="1"/>
</dbReference>
<dbReference type="InterPro" id="IPR036782">
    <property type="entry name" value="NE0471-like_N"/>
</dbReference>
<sequence>MLHIKSAKYLSGYKLWVVFDDGTAGEVDLTNELKGSMFEPLKDLAEFQNVSVDPELETVVWPNGADLAPEFLKALQSKQSQLC</sequence>
<dbReference type="EMBL" id="JABAEK010000001">
    <property type="protein sequence ID" value="NLQ16230.1"/>
    <property type="molecule type" value="Genomic_DNA"/>
</dbReference>
<gene>
    <name evidence="1" type="ORF">HGG82_01165</name>
</gene>
<dbReference type="InterPro" id="IPR018841">
    <property type="entry name" value="DUF2442"/>
</dbReference>
<dbReference type="Gene3D" id="3.30.2020.10">
    <property type="entry name" value="NE0471-like N-terminal domain"/>
    <property type="match status" value="1"/>
</dbReference>
<dbReference type="RefSeq" id="WP_168822207.1">
    <property type="nucleotide sequence ID" value="NZ_CP073013.1"/>
</dbReference>
<name>A0A847R7I4_9GAMM</name>
<organism evidence="1 2">
    <name type="scientific">Marinomonas profundi</name>
    <dbReference type="NCBI Taxonomy" id="2726122"/>
    <lineage>
        <taxon>Bacteria</taxon>
        <taxon>Pseudomonadati</taxon>
        <taxon>Pseudomonadota</taxon>
        <taxon>Gammaproteobacteria</taxon>
        <taxon>Oceanospirillales</taxon>
        <taxon>Oceanospirillaceae</taxon>
        <taxon>Marinomonas</taxon>
    </lineage>
</organism>
<comment type="caution">
    <text evidence="1">The sequence shown here is derived from an EMBL/GenBank/DDBJ whole genome shotgun (WGS) entry which is preliminary data.</text>
</comment>
<dbReference type="AlphaFoldDB" id="A0A847R7I4"/>
<evidence type="ECO:0000313" key="1">
    <source>
        <dbReference type="EMBL" id="NLQ16230.1"/>
    </source>
</evidence>
<dbReference type="SUPFAM" id="SSF143880">
    <property type="entry name" value="NE0471 N-terminal domain-like"/>
    <property type="match status" value="1"/>
</dbReference>
<reference evidence="1 2" key="1">
    <citation type="submission" date="2020-04" db="EMBL/GenBank/DDBJ databases">
        <title>Marinomonas sp. M1K-6 isolated from the deep seawater of the Mariana Trench.</title>
        <authorList>
            <person name="Li Y."/>
        </authorList>
    </citation>
    <scope>NUCLEOTIDE SEQUENCE [LARGE SCALE GENOMIC DNA]</scope>
    <source>
        <strain evidence="1 2">M1K-6</strain>
    </source>
</reference>
<proteinExistence type="predicted"/>
<dbReference type="Proteomes" id="UP000586067">
    <property type="component" value="Unassembled WGS sequence"/>
</dbReference>
<accession>A0A847R7I4</accession>